<dbReference type="OrthoDB" id="9840305at2"/>
<reference evidence="3" key="2">
    <citation type="journal article" date="2020" name="Antonie Van Leeuwenhoek">
        <title>Labilibaculum antarcticum sp. nov., a novel facultative anaerobic, psychrotorelant bacterium isolated from marine sediment of Antarctica.</title>
        <authorList>
            <person name="Watanabe M."/>
            <person name="Kojima H."/>
            <person name="Fukui M."/>
        </authorList>
    </citation>
    <scope>NUCLEOTIDE SEQUENCE [LARGE SCALE GENOMIC DNA]</scope>
    <source>
        <strain evidence="3">SPP2</strain>
    </source>
</reference>
<name>A0A1Y1CRE6_9BACT</name>
<accession>A0A1Y1CRE6</accession>
<dbReference type="KEGG" id="mbas:ALGA_3523"/>
<evidence type="ECO:0000313" key="3">
    <source>
        <dbReference type="Proteomes" id="UP000218267"/>
    </source>
</evidence>
<dbReference type="EMBL" id="AP018042">
    <property type="protein sequence ID" value="BAX81821.1"/>
    <property type="molecule type" value="Genomic_DNA"/>
</dbReference>
<organism evidence="2 3">
    <name type="scientific">Labilibaculum antarcticum</name>
    <dbReference type="NCBI Taxonomy" id="1717717"/>
    <lineage>
        <taxon>Bacteria</taxon>
        <taxon>Pseudomonadati</taxon>
        <taxon>Bacteroidota</taxon>
        <taxon>Bacteroidia</taxon>
        <taxon>Marinilabiliales</taxon>
        <taxon>Marinifilaceae</taxon>
        <taxon>Labilibaculum</taxon>
    </lineage>
</organism>
<dbReference type="RefSeq" id="WP_096431564.1">
    <property type="nucleotide sequence ID" value="NZ_AP018042.1"/>
</dbReference>
<gene>
    <name evidence="2" type="ORF">ALGA_3523</name>
</gene>
<evidence type="ECO:0000256" key="1">
    <source>
        <dbReference type="SAM" id="SignalP"/>
    </source>
</evidence>
<protein>
    <submittedName>
        <fullName evidence="2">Uncharacterized protein</fullName>
    </submittedName>
</protein>
<feature type="chain" id="PRO_5013367618" evidence="1">
    <location>
        <begin position="20"/>
        <end position="177"/>
    </location>
</feature>
<proteinExistence type="predicted"/>
<reference evidence="2 3" key="1">
    <citation type="journal article" date="2018" name="Mar. Genomics">
        <title>Complete genome sequence of Marinifilaceae bacterium strain SPP2, isolated from the Antarctic marine sediment.</title>
        <authorList>
            <person name="Watanabe M."/>
            <person name="Kojima H."/>
            <person name="Fukui M."/>
        </authorList>
    </citation>
    <scope>NUCLEOTIDE SEQUENCE [LARGE SCALE GENOMIC DNA]</scope>
    <source>
        <strain evidence="2 3">SPP2</strain>
    </source>
</reference>
<keyword evidence="3" id="KW-1185">Reference proteome</keyword>
<feature type="signal peptide" evidence="1">
    <location>
        <begin position="1"/>
        <end position="19"/>
    </location>
</feature>
<dbReference type="AlphaFoldDB" id="A0A1Y1CRE6"/>
<sequence>MKHLILLIFGFALSINLIAQESDSLLVSKIDKIANDIDNNPEYQRLHEDGELTKKKWMFFEKHVGGFYSNIVYSDSLILSTENEFFYAKQNRTKNEKFYFSEHRLIKYTEKVIVDSILRHRIDAYFDNEGLVKVENEIHDKFLFDLEKQKSIIDKSKKEISLRQMTTSEWVRLFGKN</sequence>
<dbReference type="Proteomes" id="UP000218267">
    <property type="component" value="Chromosome"/>
</dbReference>
<evidence type="ECO:0000313" key="2">
    <source>
        <dbReference type="EMBL" id="BAX81821.1"/>
    </source>
</evidence>
<keyword evidence="1" id="KW-0732">Signal</keyword>